<evidence type="ECO:0000313" key="3">
    <source>
        <dbReference type="EMBL" id="BAO19293.1"/>
    </source>
</evidence>
<dbReference type="EMBL" id="AB853026">
    <property type="protein sequence ID" value="BAO19293.1"/>
    <property type="molecule type" value="Genomic_DNA"/>
</dbReference>
<sequence>MTTTKKQAATRGHQSAAAPKRRVSAAEVQAKTETTRTVDGIRLIRRIRKELINRDLPERHISDLMGVTQIYWNSICNGNRSITALKKDKLQIIAEFLDIPLIQVEILADRLDAHDFFRKKTLNDELDASFVKMLEDKLWGTNAASIEREWPKMSVNAKLLIVLLYERESGKVLLQRAQVEAPELVGKK</sequence>
<protein>
    <submittedName>
        <fullName evidence="3">Transcriptional regulator, XRE family</fullName>
    </submittedName>
</protein>
<proteinExistence type="predicted"/>
<dbReference type="SMART" id="SM00530">
    <property type="entry name" value="HTH_XRE"/>
    <property type="match status" value="1"/>
</dbReference>
<dbReference type="SUPFAM" id="SSF47413">
    <property type="entry name" value="lambda repressor-like DNA-binding domains"/>
    <property type="match status" value="1"/>
</dbReference>
<dbReference type="RefSeq" id="WP_023842833.1">
    <property type="nucleotide sequence ID" value="NC_022995.1"/>
</dbReference>
<accession>V5YPQ1</accession>
<dbReference type="AlphaFoldDB" id="V5YPQ1"/>
<dbReference type="CDD" id="cd00093">
    <property type="entry name" value="HTH_XRE"/>
    <property type="match status" value="1"/>
</dbReference>
<keyword evidence="3" id="KW-0614">Plasmid</keyword>
<dbReference type="GO" id="GO:0003677">
    <property type="term" value="F:DNA binding"/>
    <property type="evidence" value="ECO:0007669"/>
    <property type="project" value="InterPro"/>
</dbReference>
<feature type="region of interest" description="Disordered" evidence="1">
    <location>
        <begin position="1"/>
        <end position="31"/>
    </location>
</feature>
<reference evidence="3" key="2">
    <citation type="submission" date="2024-06" db="EMBL/GenBank/DDBJ databases">
        <authorList>
            <person name="Sakai Y."/>
            <person name="Fujii T."/>
        </authorList>
    </citation>
    <scope>NUCLEOTIDE SEQUENCE</scope>
    <source>
        <strain evidence="3">M701</strain>
        <plasmid evidence="3">pM7012</plasmid>
    </source>
</reference>
<feature type="domain" description="HTH cro/C1-type" evidence="2">
    <location>
        <begin position="46"/>
        <end position="104"/>
    </location>
</feature>
<organism evidence="3">
    <name type="scientific">Burkholderia sp. M701</name>
    <dbReference type="NCBI Taxonomy" id="326454"/>
    <lineage>
        <taxon>Bacteria</taxon>
        <taxon>Pseudomonadati</taxon>
        <taxon>Pseudomonadota</taxon>
        <taxon>Betaproteobacteria</taxon>
        <taxon>Burkholderiales</taxon>
        <taxon>Burkholderiaceae</taxon>
        <taxon>Burkholderia</taxon>
    </lineage>
</organism>
<evidence type="ECO:0000259" key="2">
    <source>
        <dbReference type="SMART" id="SM00530"/>
    </source>
</evidence>
<geneLocation type="plasmid" evidence="3">
    <name>pM7012</name>
</geneLocation>
<reference evidence="3" key="1">
    <citation type="journal article" date="2014" name="Microbiology">
        <title>A 2,4-dichlorophenoxyacetic acid degradation plasmid pM7012 discloses distribution of an unclassified megaplasmid group across bacterial species.</title>
        <authorList>
            <person name="Sakai Y."/>
            <person name="Ogawa N."/>
            <person name="Shimomura Y."/>
            <person name="Fujii T."/>
        </authorList>
    </citation>
    <scope>NUCLEOTIDE SEQUENCE</scope>
    <source>
        <strain evidence="3">M701</strain>
    </source>
</reference>
<name>V5YPQ1_9BURK</name>
<evidence type="ECO:0000256" key="1">
    <source>
        <dbReference type="SAM" id="MobiDB-lite"/>
    </source>
</evidence>
<dbReference type="InterPro" id="IPR001387">
    <property type="entry name" value="Cro/C1-type_HTH"/>
</dbReference>
<dbReference type="InterPro" id="IPR010982">
    <property type="entry name" value="Lambda_DNA-bd_dom_sf"/>
</dbReference>